<reference evidence="2" key="2">
    <citation type="submission" date="2015-06" db="UniProtKB">
        <authorList>
            <consortium name="EnsemblPlants"/>
        </authorList>
    </citation>
    <scope>IDENTIFICATION</scope>
</reference>
<dbReference type="EnsemblPlants" id="Bo01524s010.1">
    <property type="protein sequence ID" value="Bo01524s010.1"/>
    <property type="gene ID" value="Bo01524s010"/>
</dbReference>
<dbReference type="AlphaFoldDB" id="A0A0D2ZV72"/>
<evidence type="ECO:0000256" key="1">
    <source>
        <dbReference type="SAM" id="Phobius"/>
    </source>
</evidence>
<accession>A0A0D2ZV72</accession>
<reference evidence="2" key="1">
    <citation type="journal article" date="2014" name="Genome Biol.">
        <title>Transcriptome and methylome profiling reveals relics of genome dominance in the mesopolyploid Brassica oleracea.</title>
        <authorList>
            <person name="Parkin I.A."/>
            <person name="Koh C."/>
            <person name="Tang H."/>
            <person name="Robinson S.J."/>
            <person name="Kagale S."/>
            <person name="Clarke W.E."/>
            <person name="Town C.D."/>
            <person name="Nixon J."/>
            <person name="Krishnakumar V."/>
            <person name="Bidwell S.L."/>
            <person name="Denoeud F."/>
            <person name="Belcram H."/>
            <person name="Links M.G."/>
            <person name="Just J."/>
            <person name="Clarke C."/>
            <person name="Bender T."/>
            <person name="Huebert T."/>
            <person name="Mason A.S."/>
            <person name="Pires J.C."/>
            <person name="Barker G."/>
            <person name="Moore J."/>
            <person name="Walley P.G."/>
            <person name="Manoli S."/>
            <person name="Batley J."/>
            <person name="Edwards D."/>
            <person name="Nelson M.N."/>
            <person name="Wang X."/>
            <person name="Paterson A.H."/>
            <person name="King G."/>
            <person name="Bancroft I."/>
            <person name="Chalhoub B."/>
            <person name="Sharpe A.G."/>
        </authorList>
    </citation>
    <scope>NUCLEOTIDE SEQUENCE [LARGE SCALE GENOMIC DNA]</scope>
    <source>
        <strain evidence="2">cv. TO1000</strain>
    </source>
</reference>
<keyword evidence="1" id="KW-0812">Transmembrane</keyword>
<sequence>MSLPTAIFLSLCRRRLLPPSVALWFLSLSVALGFSLSRWLSSATSLSVSLSTLSLVSLSLSVALLSTATELPLGVSLPSTTATDNYLGGSPPIERWMDEFAFVLCVFNANDEGN</sequence>
<proteinExistence type="predicted"/>
<name>A0A0D2ZV72_BRAOL</name>
<evidence type="ECO:0000313" key="2">
    <source>
        <dbReference type="EnsemblPlants" id="Bo01524s010.1"/>
    </source>
</evidence>
<keyword evidence="1" id="KW-0472">Membrane</keyword>
<keyword evidence="1" id="KW-1133">Transmembrane helix</keyword>
<keyword evidence="3" id="KW-1185">Reference proteome</keyword>
<organism evidence="2 3">
    <name type="scientific">Brassica oleracea var. oleracea</name>
    <dbReference type="NCBI Taxonomy" id="109376"/>
    <lineage>
        <taxon>Eukaryota</taxon>
        <taxon>Viridiplantae</taxon>
        <taxon>Streptophyta</taxon>
        <taxon>Embryophyta</taxon>
        <taxon>Tracheophyta</taxon>
        <taxon>Spermatophyta</taxon>
        <taxon>Magnoliopsida</taxon>
        <taxon>eudicotyledons</taxon>
        <taxon>Gunneridae</taxon>
        <taxon>Pentapetalae</taxon>
        <taxon>rosids</taxon>
        <taxon>malvids</taxon>
        <taxon>Brassicales</taxon>
        <taxon>Brassicaceae</taxon>
        <taxon>Brassiceae</taxon>
        <taxon>Brassica</taxon>
    </lineage>
</organism>
<feature type="transmembrane region" description="Helical" evidence="1">
    <location>
        <begin position="21"/>
        <end position="40"/>
    </location>
</feature>
<dbReference type="Gramene" id="Bo01524s010.1">
    <property type="protein sequence ID" value="Bo01524s010.1"/>
    <property type="gene ID" value="Bo01524s010"/>
</dbReference>
<dbReference type="Proteomes" id="UP000032141">
    <property type="component" value="Unassembled WGS sequence"/>
</dbReference>
<evidence type="ECO:0000313" key="3">
    <source>
        <dbReference type="Proteomes" id="UP000032141"/>
    </source>
</evidence>
<dbReference type="HOGENOM" id="CLU_2124549_0_0_1"/>
<protein>
    <submittedName>
        <fullName evidence="2">Uncharacterized protein</fullName>
    </submittedName>
</protein>